<evidence type="ECO:0000259" key="2">
    <source>
        <dbReference type="Pfam" id="PF24351"/>
    </source>
</evidence>
<dbReference type="OrthoDB" id="186853at2157"/>
<dbReference type="EMBL" id="HF582854">
    <property type="protein sequence ID" value="CCQ37909.1"/>
    <property type="molecule type" value="Genomic_DNA"/>
</dbReference>
<name>M1XTT8_NATM8</name>
<dbReference type="HOGENOM" id="CLU_207593_0_0_2"/>
<evidence type="ECO:0000313" key="3">
    <source>
        <dbReference type="EMBL" id="CCQ37909.1"/>
    </source>
</evidence>
<dbReference type="GeneID" id="14652076"/>
<accession>M1XTT8</accession>
<dbReference type="eggNOG" id="arCOG07586">
    <property type="taxonomic scope" value="Archaea"/>
</dbReference>
<protein>
    <recommendedName>
        <fullName evidence="2">DUF7511 domain-containing protein</fullName>
    </recommendedName>
</protein>
<dbReference type="RefSeq" id="WP_015410636.1">
    <property type="nucleotide sequence ID" value="NC_020388.1"/>
</dbReference>
<feature type="domain" description="DUF7511" evidence="2">
    <location>
        <begin position="19"/>
        <end position="63"/>
    </location>
</feature>
<keyword evidence="4" id="KW-1185">Reference proteome</keyword>
<dbReference type="AlphaFoldDB" id="M1XTT8"/>
<evidence type="ECO:0000313" key="4">
    <source>
        <dbReference type="Proteomes" id="UP000011867"/>
    </source>
</evidence>
<gene>
    <name evidence="3" type="ordered locus">Nmlp_3796</name>
</gene>
<dbReference type="Pfam" id="PF24351">
    <property type="entry name" value="DUF7511"/>
    <property type="match status" value="1"/>
</dbReference>
<dbReference type="InterPro" id="IPR055933">
    <property type="entry name" value="DUF7511"/>
</dbReference>
<proteinExistence type="predicted"/>
<sequence length="63" mass="6960">MTDTAGGFDPTPGDSAEHPHTLEVIDDDGDEYTFVPRGADADERRTQWLTADADAVIDLRAWR</sequence>
<dbReference type="Proteomes" id="UP000011867">
    <property type="component" value="Chromosome"/>
</dbReference>
<dbReference type="KEGG" id="nmo:Nmlp_3796"/>
<dbReference type="STRING" id="268739.Nmlp_3796"/>
<organism evidence="3 4">
    <name type="scientific">Natronomonas moolapensis (strain DSM 18674 / CECT 7526 / JCM 14361 / 8.8.11)</name>
    <dbReference type="NCBI Taxonomy" id="268739"/>
    <lineage>
        <taxon>Archaea</taxon>
        <taxon>Methanobacteriati</taxon>
        <taxon>Methanobacteriota</taxon>
        <taxon>Stenosarchaea group</taxon>
        <taxon>Halobacteria</taxon>
        <taxon>Halobacteriales</taxon>
        <taxon>Natronomonadaceae</taxon>
        <taxon>Natronomonas</taxon>
    </lineage>
</organism>
<evidence type="ECO:0000256" key="1">
    <source>
        <dbReference type="SAM" id="MobiDB-lite"/>
    </source>
</evidence>
<reference evidence="3 4" key="1">
    <citation type="journal article" date="2013" name="Genome Announc.">
        <title>Genome of the haloarchaeon Natronomonas moolapensis, a neutrophilic member of a previously haloalkaliphilic genus.</title>
        <authorList>
            <person name="Dyall-Smith M.L."/>
            <person name="Pfeiffer F."/>
            <person name="Oberwinkler T."/>
            <person name="Klee K."/>
            <person name="Rampp M."/>
            <person name="Palm P."/>
            <person name="Gross K."/>
            <person name="Schuster S.C."/>
            <person name="Oesterhelt D."/>
        </authorList>
    </citation>
    <scope>NUCLEOTIDE SEQUENCE [LARGE SCALE GENOMIC DNA]</scope>
    <source>
        <strain evidence="4">DSM 18674 / JCM 14361 / 8.8.11</strain>
    </source>
</reference>
<feature type="region of interest" description="Disordered" evidence="1">
    <location>
        <begin position="1"/>
        <end position="31"/>
    </location>
</feature>